<feature type="region of interest" description="Disordered" evidence="2">
    <location>
        <begin position="385"/>
        <end position="405"/>
    </location>
</feature>
<dbReference type="EMBL" id="JAWDJX010000007">
    <property type="protein sequence ID" value="KAK3055966.1"/>
    <property type="molecule type" value="Genomic_DNA"/>
</dbReference>
<evidence type="ECO:0000256" key="1">
    <source>
        <dbReference type="SAM" id="Coils"/>
    </source>
</evidence>
<feature type="region of interest" description="Disordered" evidence="2">
    <location>
        <begin position="665"/>
        <end position="685"/>
    </location>
</feature>
<feature type="compositionally biased region" description="Low complexity" evidence="2">
    <location>
        <begin position="884"/>
        <end position="897"/>
    </location>
</feature>
<dbReference type="AlphaFoldDB" id="A0AAJ0LUT5"/>
<feature type="region of interest" description="Disordered" evidence="2">
    <location>
        <begin position="815"/>
        <end position="897"/>
    </location>
</feature>
<feature type="region of interest" description="Disordered" evidence="2">
    <location>
        <begin position="1"/>
        <end position="108"/>
    </location>
</feature>
<evidence type="ECO:0000313" key="4">
    <source>
        <dbReference type="Proteomes" id="UP001271007"/>
    </source>
</evidence>
<comment type="caution">
    <text evidence="3">The sequence shown here is derived from an EMBL/GenBank/DDBJ whole genome shotgun (WGS) entry which is preliminary data.</text>
</comment>
<feature type="coiled-coil region" evidence="1">
    <location>
        <begin position="238"/>
        <end position="265"/>
    </location>
</feature>
<feature type="region of interest" description="Disordered" evidence="2">
    <location>
        <begin position="542"/>
        <end position="563"/>
    </location>
</feature>
<keyword evidence="4" id="KW-1185">Reference proteome</keyword>
<feature type="compositionally biased region" description="Low complexity" evidence="2">
    <location>
        <begin position="387"/>
        <end position="396"/>
    </location>
</feature>
<feature type="compositionally biased region" description="Low complexity" evidence="2">
    <location>
        <begin position="75"/>
        <end position="94"/>
    </location>
</feature>
<feature type="compositionally biased region" description="Polar residues" evidence="2">
    <location>
        <begin position="669"/>
        <end position="685"/>
    </location>
</feature>
<evidence type="ECO:0000256" key="2">
    <source>
        <dbReference type="SAM" id="MobiDB-lite"/>
    </source>
</evidence>
<gene>
    <name evidence="3" type="ORF">LTR09_003200</name>
</gene>
<protein>
    <submittedName>
        <fullName evidence="3">Uncharacterized protein</fullName>
    </submittedName>
</protein>
<sequence length="1108" mass="123543">MADPRRPEYTGSTVAADPRTEKRNASRSPEGGQNRKLGRLNPPTGPSKGGFRQPSRGAPSPRDRPPNASPRDRPAAASPESRGSVRDGVSSGRSTPQHAPKHVAPTVPTAVMTSDAATPATNGTSNPVLDALMLFSSQNAQQAALQAKVAQTQTRYDLALREYKSMKKEFVAFPPIQKRMTITKDDSTKKLNDAKQELDRHVITQNDHMQKLAHVIAEAAKPHQPIINKDDFVSRELFDQVRKDHEELKNEFKETKAQLVGMKSELAGVKDFTNDQIKPKLSLQDQTREDLRKLNSEVAQNKEILSGNQSKVDLNKWKLEAENKLSKLNHMPDDVRILQNNTATLFSWKSEAELGLRDVTATNSRANEAVKQVATFQGEVTELQKTNVNKSSSNSSGPGKEVENKQAELMKKQDEMAKRQDKADEYFSLFRTDYLASKKKLQDDVSELEKSDTRKISTSANGSTENIVELKRAQNTLDGRQDEFEQKIAGLQKTVNRLSSDLKAKGSVVGEEFKSTIEMLAQEGPELKRVVDQLETEVAAMKKERDETETGRQLAKLQENEPDIANSIRELQEGLEAVKSTQAVPAQTTNISDHSGDIAAIKGSIEELRQDGRSLADRVEEDIREERKARVDEVSQLREELISASQVQSGSDTQVRQRMDGLGRRLDAAQSTKAGRSSLIPQQNALSQPGDVAALGESIRQLEVERKDHGVVFKYVDDNLEPVRKGLAEFQSAREATQSLQKSVEIIETQLGNLTILTERVNGLEFVLGNKPSAEAVNVLRREFEERSNVQIKVVEDLKTFKDQLQQYELRHRSLQHQVDQIRQQRPPPERPTEAPRSHTPIQQQPVLNANVRQSPNLTNGRVPSPMTNGVQQSPGHGHGPMMAQHQGVQPPAVPAQPQYDIGRMQAQLDQLSMVTQHLKKRYDNLTTDEAVKRMLDQLAIVWPHAKQLEGAVMGLQTGTRQLEERMTQLKNEFEQLKMSLENGTEQVRKDAAAEVARIDASLLNSRKAFGELEAEVKKMNTTSTTAGVNLEYLLAKTNVLDAVDVSELKEKTDRIEKVTTKNETRIAEHHKVCESVVGIERTLNETIGPKVTTLQGRVELLENIVHN</sequence>
<feature type="compositionally biased region" description="Polar residues" evidence="2">
    <location>
        <begin position="840"/>
        <end position="875"/>
    </location>
</feature>
<proteinExistence type="predicted"/>
<dbReference type="Proteomes" id="UP001271007">
    <property type="component" value="Unassembled WGS sequence"/>
</dbReference>
<feature type="coiled-coil region" evidence="1">
    <location>
        <begin position="953"/>
        <end position="987"/>
    </location>
</feature>
<feature type="compositionally biased region" description="Basic and acidic residues" evidence="2">
    <location>
        <begin position="61"/>
        <end position="74"/>
    </location>
</feature>
<accession>A0AAJ0LUT5</accession>
<keyword evidence="1" id="KW-0175">Coiled coil</keyword>
<organism evidence="3 4">
    <name type="scientific">Extremus antarcticus</name>
    <dbReference type="NCBI Taxonomy" id="702011"/>
    <lineage>
        <taxon>Eukaryota</taxon>
        <taxon>Fungi</taxon>
        <taxon>Dikarya</taxon>
        <taxon>Ascomycota</taxon>
        <taxon>Pezizomycotina</taxon>
        <taxon>Dothideomycetes</taxon>
        <taxon>Dothideomycetidae</taxon>
        <taxon>Mycosphaerellales</taxon>
        <taxon>Extremaceae</taxon>
        <taxon>Extremus</taxon>
    </lineage>
</organism>
<name>A0AAJ0LUT5_9PEZI</name>
<evidence type="ECO:0000313" key="3">
    <source>
        <dbReference type="EMBL" id="KAK3055966.1"/>
    </source>
</evidence>
<feature type="compositionally biased region" description="Basic and acidic residues" evidence="2">
    <location>
        <begin position="828"/>
        <end position="837"/>
    </location>
</feature>
<reference evidence="3" key="1">
    <citation type="submission" date="2023-04" db="EMBL/GenBank/DDBJ databases">
        <title>Black Yeasts Isolated from many extreme environments.</title>
        <authorList>
            <person name="Coleine C."/>
            <person name="Stajich J.E."/>
            <person name="Selbmann L."/>
        </authorList>
    </citation>
    <scope>NUCLEOTIDE SEQUENCE</scope>
    <source>
        <strain evidence="3">CCFEE 5312</strain>
    </source>
</reference>